<feature type="transmembrane region" description="Helical" evidence="2">
    <location>
        <begin position="246"/>
        <end position="267"/>
    </location>
</feature>
<keyword evidence="2" id="KW-0812">Transmembrane</keyword>
<feature type="region of interest" description="Disordered" evidence="1">
    <location>
        <begin position="311"/>
        <end position="337"/>
    </location>
</feature>
<gene>
    <name evidence="3" type="ORF">VNI00_004546</name>
</gene>
<dbReference type="EMBL" id="JAYKXP010000012">
    <property type="protein sequence ID" value="KAK7051567.1"/>
    <property type="molecule type" value="Genomic_DNA"/>
</dbReference>
<accession>A0AAW0DIZ7</accession>
<feature type="compositionally biased region" description="Low complexity" evidence="1">
    <location>
        <begin position="311"/>
        <end position="325"/>
    </location>
</feature>
<evidence type="ECO:0000313" key="4">
    <source>
        <dbReference type="Proteomes" id="UP001383192"/>
    </source>
</evidence>
<proteinExistence type="predicted"/>
<feature type="transmembrane region" description="Helical" evidence="2">
    <location>
        <begin position="172"/>
        <end position="190"/>
    </location>
</feature>
<name>A0AAW0DIZ7_9AGAR</name>
<sequence>MSSPYATQEDPTVLWFEQSTFVSTHLSSVGYGIHLTVFVVVTYHILKLKPRLWIFWLVFNTSLFAFGTINLACSIRYNENAWVTQREYPGGPFSYLIEQQNHPVLTLGNSASILASFWADGLMLQRVMVLYHYKWWVVLPPILFYIGCVVLSILTTVQLALPTQTSWTPLSLPVWIVLMILPMWLSALIVGRILWHKKEVESVMGKEEAKVYTGIAAIIVESALPFTIISIILLGLFGNEDVAQNLFVSLMVQIECIAPEMIILRVIRGRAWSTRTLQRGKKNDVEDPEPSSGIVSRIEFAVRRDRNSELLSTGLSSTTPGQSTSVFDDGSTRNSRN</sequence>
<evidence type="ECO:0000256" key="2">
    <source>
        <dbReference type="SAM" id="Phobius"/>
    </source>
</evidence>
<keyword evidence="2" id="KW-1133">Transmembrane helix</keyword>
<dbReference type="AlphaFoldDB" id="A0AAW0DIZ7"/>
<feature type="transmembrane region" description="Helical" evidence="2">
    <location>
        <begin position="136"/>
        <end position="160"/>
    </location>
</feature>
<feature type="transmembrane region" description="Helical" evidence="2">
    <location>
        <begin position="29"/>
        <end position="46"/>
    </location>
</feature>
<feature type="transmembrane region" description="Helical" evidence="2">
    <location>
        <begin position="53"/>
        <end position="77"/>
    </location>
</feature>
<keyword evidence="2" id="KW-0472">Membrane</keyword>
<comment type="caution">
    <text evidence="3">The sequence shown here is derived from an EMBL/GenBank/DDBJ whole genome shotgun (WGS) entry which is preliminary data.</text>
</comment>
<dbReference type="Proteomes" id="UP001383192">
    <property type="component" value="Unassembled WGS sequence"/>
</dbReference>
<keyword evidence="4" id="KW-1185">Reference proteome</keyword>
<protein>
    <submittedName>
        <fullName evidence="3">Uncharacterized protein</fullName>
    </submittedName>
</protein>
<evidence type="ECO:0000313" key="3">
    <source>
        <dbReference type="EMBL" id="KAK7051567.1"/>
    </source>
</evidence>
<feature type="transmembrane region" description="Helical" evidence="2">
    <location>
        <begin position="211"/>
        <end position="234"/>
    </location>
</feature>
<organism evidence="3 4">
    <name type="scientific">Paramarasmius palmivorus</name>
    <dbReference type="NCBI Taxonomy" id="297713"/>
    <lineage>
        <taxon>Eukaryota</taxon>
        <taxon>Fungi</taxon>
        <taxon>Dikarya</taxon>
        <taxon>Basidiomycota</taxon>
        <taxon>Agaricomycotina</taxon>
        <taxon>Agaricomycetes</taxon>
        <taxon>Agaricomycetidae</taxon>
        <taxon>Agaricales</taxon>
        <taxon>Marasmiineae</taxon>
        <taxon>Marasmiaceae</taxon>
        <taxon>Paramarasmius</taxon>
    </lineage>
</organism>
<reference evidence="3 4" key="1">
    <citation type="submission" date="2024-01" db="EMBL/GenBank/DDBJ databases">
        <title>A draft genome for a cacao thread blight-causing isolate of Paramarasmius palmivorus.</title>
        <authorList>
            <person name="Baruah I.K."/>
            <person name="Bukari Y."/>
            <person name="Amoako-Attah I."/>
            <person name="Meinhardt L.W."/>
            <person name="Bailey B.A."/>
            <person name="Cohen S.P."/>
        </authorList>
    </citation>
    <scope>NUCLEOTIDE SEQUENCE [LARGE SCALE GENOMIC DNA]</scope>
    <source>
        <strain evidence="3 4">GH-12</strain>
    </source>
</reference>
<evidence type="ECO:0000256" key="1">
    <source>
        <dbReference type="SAM" id="MobiDB-lite"/>
    </source>
</evidence>